<comment type="caution">
    <text evidence="1">The sequence shown here is derived from an EMBL/GenBank/DDBJ whole genome shotgun (WGS) entry which is preliminary data.</text>
</comment>
<reference evidence="1 2" key="1">
    <citation type="journal article" date="2016" name="BMC Genomics">
        <title>Combined genomic and structural analyses of a cultured magnetotactic bacterium reveals its niche adaptation to a dynamic environment.</title>
        <authorList>
            <person name="Araujo A.C."/>
            <person name="Morillo V."/>
            <person name="Cypriano J."/>
            <person name="Teixeira L.C."/>
            <person name="Leao P."/>
            <person name="Lyra S."/>
            <person name="Almeida L.G."/>
            <person name="Bazylinski D.A."/>
            <person name="Vasconcellos A.T."/>
            <person name="Abreu F."/>
            <person name="Lins U."/>
        </authorList>
    </citation>
    <scope>NUCLEOTIDE SEQUENCE [LARGE SCALE GENOMIC DNA]</scope>
    <source>
        <strain evidence="1 2">IT-1</strain>
    </source>
</reference>
<sequence>MLGRWVRADPAALFPALLVPGLFSALLAADAALELVTLALPVCARAEPAADLAAWLALGLRSVLEAAEAALLPVLSEFFRDAMMGSCANDITPVQAGFP</sequence>
<evidence type="ECO:0000313" key="1">
    <source>
        <dbReference type="EMBL" id="OSM07692.1"/>
    </source>
</evidence>
<accession>A0A1Y2K9R4</accession>
<gene>
    <name evidence="1" type="ORF">MAIT1_04540</name>
</gene>
<protein>
    <submittedName>
        <fullName evidence="1">Uncharacterized protein</fullName>
    </submittedName>
</protein>
<dbReference type="STRING" id="1434232.MAIT1_04540"/>
<keyword evidence="2" id="KW-1185">Reference proteome</keyword>
<organism evidence="1 2">
    <name type="scientific">Magnetofaba australis IT-1</name>
    <dbReference type="NCBI Taxonomy" id="1434232"/>
    <lineage>
        <taxon>Bacteria</taxon>
        <taxon>Pseudomonadati</taxon>
        <taxon>Pseudomonadota</taxon>
        <taxon>Magnetococcia</taxon>
        <taxon>Magnetococcales</taxon>
        <taxon>Magnetococcaceae</taxon>
        <taxon>Magnetofaba</taxon>
    </lineage>
</organism>
<evidence type="ECO:0000313" key="2">
    <source>
        <dbReference type="Proteomes" id="UP000194003"/>
    </source>
</evidence>
<dbReference type="AlphaFoldDB" id="A0A1Y2K9R4"/>
<dbReference type="EMBL" id="LVJN01000012">
    <property type="protein sequence ID" value="OSM07692.1"/>
    <property type="molecule type" value="Genomic_DNA"/>
</dbReference>
<proteinExistence type="predicted"/>
<name>A0A1Y2K9R4_9PROT</name>
<dbReference type="Proteomes" id="UP000194003">
    <property type="component" value="Unassembled WGS sequence"/>
</dbReference>